<dbReference type="InterPro" id="IPR001906">
    <property type="entry name" value="Terpene_synth_N"/>
</dbReference>
<feature type="domain" description="Terpene synthase N-terminal" evidence="7">
    <location>
        <begin position="298"/>
        <end position="384"/>
    </location>
</feature>
<evidence type="ECO:0000256" key="1">
    <source>
        <dbReference type="ARBA" id="ARBA00004496"/>
    </source>
</evidence>
<dbReference type="Gene3D" id="1.10.600.10">
    <property type="entry name" value="Farnesyl Diphosphate Synthase"/>
    <property type="match status" value="1"/>
</dbReference>
<dbReference type="Gene3D" id="1.50.10.130">
    <property type="entry name" value="Terpene synthase, N-terminal domain"/>
    <property type="match status" value="1"/>
</dbReference>
<comment type="pathway">
    <text evidence="2">Secondary metabolite biosynthesis; terpenoid biosynthesis.</text>
</comment>
<dbReference type="InterPro" id="IPR008930">
    <property type="entry name" value="Terpenoid_cyclase/PrenylTrfase"/>
</dbReference>
<reference evidence="9" key="2">
    <citation type="journal article" date="2017" name="J. Anim. Genet.">
        <title>Multiple reference genome sequences of hot pepper reveal the massive evolution of plant disease resistance genes by retroduplication.</title>
        <authorList>
            <person name="Kim S."/>
            <person name="Park J."/>
            <person name="Yeom S.-I."/>
            <person name="Kim Y.-M."/>
            <person name="Seo E."/>
            <person name="Kim K.-T."/>
            <person name="Kim M.-S."/>
            <person name="Lee J.M."/>
            <person name="Cheong K."/>
            <person name="Shin H.-S."/>
            <person name="Kim S.-B."/>
            <person name="Han K."/>
            <person name="Lee J."/>
            <person name="Park M."/>
            <person name="Lee H.-A."/>
            <person name="Lee H.-Y."/>
            <person name="Lee Y."/>
            <person name="Oh S."/>
            <person name="Lee J.H."/>
            <person name="Choi E."/>
            <person name="Choi E."/>
            <person name="Lee S.E."/>
            <person name="Jeon J."/>
            <person name="Kim H."/>
            <person name="Choi G."/>
            <person name="Song H."/>
            <person name="Lee J."/>
            <person name="Lee S.-C."/>
            <person name="Kwon J.-K."/>
            <person name="Lee H.-Y."/>
            <person name="Koo N."/>
            <person name="Hong Y."/>
            <person name="Kim R.W."/>
            <person name="Kang W.-H."/>
            <person name="Huh J.H."/>
            <person name="Kang B.-C."/>
            <person name="Yang T.-J."/>
            <person name="Lee Y.-H."/>
            <person name="Bennetzen J.L."/>
            <person name="Choi D."/>
        </authorList>
    </citation>
    <scope>NUCLEOTIDE SEQUENCE [LARGE SCALE GENOMIC DNA]</scope>
    <source>
        <strain evidence="9">cv. PBC81</strain>
    </source>
</reference>
<evidence type="ECO:0000256" key="5">
    <source>
        <dbReference type="ARBA" id="ARBA00023239"/>
    </source>
</evidence>
<dbReference type="EC" id="4.2.3.61" evidence="6"/>
<dbReference type="InterPro" id="IPR036965">
    <property type="entry name" value="Terpene_synth_N_sf"/>
</dbReference>
<dbReference type="InterPro" id="IPR008949">
    <property type="entry name" value="Isoprenoid_synthase_dom_sf"/>
</dbReference>
<keyword evidence="3" id="KW-0963">Cytoplasm</keyword>
<dbReference type="STRING" id="33114.A0A2G2VCZ2"/>
<name>A0A2G2VCZ2_CAPBA</name>
<keyword evidence="9" id="KW-1185">Reference proteome</keyword>
<dbReference type="GO" id="GO:0010333">
    <property type="term" value="F:terpene synthase activity"/>
    <property type="evidence" value="ECO:0007669"/>
    <property type="project" value="InterPro"/>
</dbReference>
<organism evidence="8 9">
    <name type="scientific">Capsicum baccatum</name>
    <name type="common">Peruvian pepper</name>
    <dbReference type="NCBI Taxonomy" id="33114"/>
    <lineage>
        <taxon>Eukaryota</taxon>
        <taxon>Viridiplantae</taxon>
        <taxon>Streptophyta</taxon>
        <taxon>Embryophyta</taxon>
        <taxon>Tracheophyta</taxon>
        <taxon>Spermatophyta</taxon>
        <taxon>Magnoliopsida</taxon>
        <taxon>eudicotyledons</taxon>
        <taxon>Gunneridae</taxon>
        <taxon>Pentapetalae</taxon>
        <taxon>asterids</taxon>
        <taxon>lamiids</taxon>
        <taxon>Solanales</taxon>
        <taxon>Solanaceae</taxon>
        <taxon>Solanoideae</taxon>
        <taxon>Capsiceae</taxon>
        <taxon>Capsicum</taxon>
    </lineage>
</organism>
<dbReference type="Proteomes" id="UP000224567">
    <property type="component" value="Unassembled WGS sequence"/>
</dbReference>
<dbReference type="PANTHER" id="PTHR31225:SF93">
    <property type="entry name" value="ALPHA-HUMULENE_(-)-(E)-BETA-CARYOPHYLLENE SYNTHASE"/>
    <property type="match status" value="1"/>
</dbReference>
<dbReference type="GO" id="GO:0016114">
    <property type="term" value="P:terpenoid biosynthetic process"/>
    <property type="evidence" value="ECO:0007669"/>
    <property type="project" value="InterPro"/>
</dbReference>
<evidence type="ECO:0000256" key="6">
    <source>
        <dbReference type="ARBA" id="ARBA00024390"/>
    </source>
</evidence>
<evidence type="ECO:0000256" key="2">
    <source>
        <dbReference type="ARBA" id="ARBA00004721"/>
    </source>
</evidence>
<sequence>MDNNPTNVILAYLDTISRDLAMANKRSDHMGKGALVVLLRYSCDVRLREEQNLIVSMQALVDPLDDEIDSSRKNNLCPSSASPFNSSKTLLPINESIHTLVDPCASQGESMLVCELPTTSEDVNEDQLTHGYIPLLKHKCGVLEKYQVSDGVYRVDLDSARESLNILCGKSLASSFVHRDHVYGNVVKDGICIFEVGLVGRSSLFLNISLLLKKNVMRDCGSDILGEGRVRLGLDPWLILAFDPKNLSECGNFYISDLILGQDDKKCLIVGTNEGRQVNHIEEEEEIVRPIANFSPSLWGDRFLSFSIDDQVEQKYAQEIEPLKEQTRSMLSETLNLIDVIERLGIDYHFEKEIDEILDWIYNENSNFEGDVYNDDICTCALQF</sequence>
<dbReference type="GO" id="GO:0005737">
    <property type="term" value="C:cytoplasm"/>
    <property type="evidence" value="ECO:0007669"/>
    <property type="project" value="UniProtKB-SubCell"/>
</dbReference>
<comment type="subcellular location">
    <subcellularLocation>
        <location evidence="1">Cytoplasm</location>
    </subcellularLocation>
</comment>
<evidence type="ECO:0000256" key="4">
    <source>
        <dbReference type="ARBA" id="ARBA00022842"/>
    </source>
</evidence>
<evidence type="ECO:0000313" key="8">
    <source>
        <dbReference type="EMBL" id="PHT30836.1"/>
    </source>
</evidence>
<protein>
    <recommendedName>
        <fullName evidence="6">5-epiaristolochene synthase</fullName>
        <ecNumber evidence="6">4.2.3.61</ecNumber>
    </recommendedName>
</protein>
<comment type="caution">
    <text evidence="8">The sequence shown here is derived from an EMBL/GenBank/DDBJ whole genome shotgun (WGS) entry which is preliminary data.</text>
</comment>
<dbReference type="GO" id="GO:0102698">
    <property type="term" value="F:5-epi-aristolochene synthase activity"/>
    <property type="evidence" value="ECO:0007669"/>
    <property type="project" value="UniProtKB-EC"/>
</dbReference>
<dbReference type="Pfam" id="PF01397">
    <property type="entry name" value="Terpene_synth"/>
    <property type="match status" value="1"/>
</dbReference>
<keyword evidence="4" id="KW-0460">Magnesium</keyword>
<gene>
    <name evidence="8" type="ORF">CQW23_27173</name>
</gene>
<reference evidence="8 9" key="1">
    <citation type="journal article" date="2017" name="Genome Biol.">
        <title>New reference genome sequences of hot pepper reveal the massive evolution of plant disease-resistance genes by retroduplication.</title>
        <authorList>
            <person name="Kim S."/>
            <person name="Park J."/>
            <person name="Yeom S.I."/>
            <person name="Kim Y.M."/>
            <person name="Seo E."/>
            <person name="Kim K.T."/>
            <person name="Kim M.S."/>
            <person name="Lee J.M."/>
            <person name="Cheong K."/>
            <person name="Shin H.S."/>
            <person name="Kim S.B."/>
            <person name="Han K."/>
            <person name="Lee J."/>
            <person name="Park M."/>
            <person name="Lee H.A."/>
            <person name="Lee H.Y."/>
            <person name="Lee Y."/>
            <person name="Oh S."/>
            <person name="Lee J.H."/>
            <person name="Choi E."/>
            <person name="Choi E."/>
            <person name="Lee S.E."/>
            <person name="Jeon J."/>
            <person name="Kim H."/>
            <person name="Choi G."/>
            <person name="Song H."/>
            <person name="Lee J."/>
            <person name="Lee S.C."/>
            <person name="Kwon J.K."/>
            <person name="Lee H.Y."/>
            <person name="Koo N."/>
            <person name="Hong Y."/>
            <person name="Kim R.W."/>
            <person name="Kang W.H."/>
            <person name="Huh J.H."/>
            <person name="Kang B.C."/>
            <person name="Yang T.J."/>
            <person name="Lee Y.H."/>
            <person name="Bennetzen J.L."/>
            <person name="Choi D."/>
        </authorList>
    </citation>
    <scope>NUCLEOTIDE SEQUENCE [LARGE SCALE GENOMIC DNA]</scope>
    <source>
        <strain evidence="9">cv. PBC81</strain>
    </source>
</reference>
<evidence type="ECO:0000313" key="9">
    <source>
        <dbReference type="Proteomes" id="UP000224567"/>
    </source>
</evidence>
<evidence type="ECO:0000256" key="3">
    <source>
        <dbReference type="ARBA" id="ARBA00022490"/>
    </source>
</evidence>
<proteinExistence type="predicted"/>
<dbReference type="InterPro" id="IPR050148">
    <property type="entry name" value="Terpene_synthase-like"/>
</dbReference>
<accession>A0A2G2VCZ2</accession>
<dbReference type="AlphaFoldDB" id="A0A2G2VCZ2"/>
<dbReference type="OrthoDB" id="1305927at2759"/>
<evidence type="ECO:0000259" key="7">
    <source>
        <dbReference type="Pfam" id="PF01397"/>
    </source>
</evidence>
<dbReference type="SUPFAM" id="SSF48239">
    <property type="entry name" value="Terpenoid cyclases/Protein prenyltransferases"/>
    <property type="match status" value="1"/>
</dbReference>
<dbReference type="PANTHER" id="PTHR31225">
    <property type="entry name" value="OS04G0344100 PROTEIN-RELATED"/>
    <property type="match status" value="1"/>
</dbReference>
<dbReference type="EMBL" id="MLFT02000012">
    <property type="protein sequence ID" value="PHT30836.1"/>
    <property type="molecule type" value="Genomic_DNA"/>
</dbReference>
<keyword evidence="5" id="KW-0456">Lyase</keyword>